<reference evidence="1 2" key="1">
    <citation type="journal article" date="2013" name="Nature">
        <title>Insights into bilaterian evolution from three spiralian genomes.</title>
        <authorList>
            <person name="Simakov O."/>
            <person name="Marletaz F."/>
            <person name="Cho S.J."/>
            <person name="Edsinger-Gonzales E."/>
            <person name="Havlak P."/>
            <person name="Hellsten U."/>
            <person name="Kuo D.H."/>
            <person name="Larsson T."/>
            <person name="Lv J."/>
            <person name="Arendt D."/>
            <person name="Savage R."/>
            <person name="Osoegawa K."/>
            <person name="de Jong P."/>
            <person name="Grimwood J."/>
            <person name="Chapman J.A."/>
            <person name="Shapiro H."/>
            <person name="Aerts A."/>
            <person name="Otillar R.P."/>
            <person name="Terry A.Y."/>
            <person name="Boore J.L."/>
            <person name="Grigoriev I.V."/>
            <person name="Lindberg D.R."/>
            <person name="Seaver E.C."/>
            <person name="Weisblat D.A."/>
            <person name="Putnam N.H."/>
            <person name="Rokhsar D.S."/>
        </authorList>
    </citation>
    <scope>NUCLEOTIDE SEQUENCE [LARGE SCALE GENOMIC DNA]</scope>
</reference>
<dbReference type="EMBL" id="KB201251">
    <property type="protein sequence ID" value="ESO98494.1"/>
    <property type="molecule type" value="Genomic_DNA"/>
</dbReference>
<protein>
    <submittedName>
        <fullName evidence="1">Uncharacterized protein</fullName>
    </submittedName>
</protein>
<keyword evidence="2" id="KW-1185">Reference proteome</keyword>
<dbReference type="RefSeq" id="XP_009050819.1">
    <property type="nucleotide sequence ID" value="XM_009052571.1"/>
</dbReference>
<dbReference type="Proteomes" id="UP000030746">
    <property type="component" value="Unassembled WGS sequence"/>
</dbReference>
<organism evidence="1 2">
    <name type="scientific">Lottia gigantea</name>
    <name type="common">Giant owl limpet</name>
    <dbReference type="NCBI Taxonomy" id="225164"/>
    <lineage>
        <taxon>Eukaryota</taxon>
        <taxon>Metazoa</taxon>
        <taxon>Spiralia</taxon>
        <taxon>Lophotrochozoa</taxon>
        <taxon>Mollusca</taxon>
        <taxon>Gastropoda</taxon>
        <taxon>Patellogastropoda</taxon>
        <taxon>Lottioidea</taxon>
        <taxon>Lottiidae</taxon>
        <taxon>Lottia</taxon>
    </lineage>
</organism>
<evidence type="ECO:0000313" key="1">
    <source>
        <dbReference type="EMBL" id="ESO98494.1"/>
    </source>
</evidence>
<dbReference type="HOGENOM" id="CLU_1620901_0_0_1"/>
<name>V4C9Q8_LOTGI</name>
<evidence type="ECO:0000313" key="2">
    <source>
        <dbReference type="Proteomes" id="UP000030746"/>
    </source>
</evidence>
<sequence>MVGGASVRLKAFYEKYLYPYELFIKGGDYTSYISSSTTKKPGPKKKTAVFTPEDKSTNNHVVDKLDPVEDVEKGTEDFDYVTAAKNKLGIDITFFDETPPSKDEVKTPSEFEEAVLPVESAHKVPNMEMYSNPMSDLDSQEELIHEMQALQDGMELIDQVLEQL</sequence>
<dbReference type="OrthoDB" id="757982at2759"/>
<proteinExistence type="predicted"/>
<dbReference type="AlphaFoldDB" id="V4C9Q8"/>
<accession>V4C9Q8</accession>
<dbReference type="CTD" id="20243818"/>
<dbReference type="GeneID" id="20243818"/>
<dbReference type="KEGG" id="lgi:LOTGIDRAFT_176521"/>
<gene>
    <name evidence="1" type="ORF">LOTGIDRAFT_176521</name>
</gene>